<organism evidence="1 2">
    <name type="scientific">Lasallia pustulata</name>
    <dbReference type="NCBI Taxonomy" id="136370"/>
    <lineage>
        <taxon>Eukaryota</taxon>
        <taxon>Fungi</taxon>
        <taxon>Dikarya</taxon>
        <taxon>Ascomycota</taxon>
        <taxon>Pezizomycotina</taxon>
        <taxon>Lecanoromycetes</taxon>
        <taxon>OSLEUM clade</taxon>
        <taxon>Umbilicariomycetidae</taxon>
        <taxon>Umbilicariales</taxon>
        <taxon>Umbilicariaceae</taxon>
        <taxon>Lasallia</taxon>
    </lineage>
</organism>
<dbReference type="AlphaFoldDB" id="A0A5M8PCY7"/>
<dbReference type="Proteomes" id="UP000324767">
    <property type="component" value="Unassembled WGS sequence"/>
</dbReference>
<accession>A0A5M8PCY7</accession>
<dbReference type="EMBL" id="VXIT01000024">
    <property type="protein sequence ID" value="KAA6406652.1"/>
    <property type="molecule type" value="Genomic_DNA"/>
</dbReference>
<sequence length="72" mass="8134">MADPSLNEPTQQASNTFDIYINDNNDVIYSDNPDETVADLKTTIAQNWEVIDCQQLQELSAQLNTTVNQEPF</sequence>
<protein>
    <submittedName>
        <fullName evidence="1">Uncharacterized protein</fullName>
    </submittedName>
</protein>
<evidence type="ECO:0000313" key="2">
    <source>
        <dbReference type="Proteomes" id="UP000324767"/>
    </source>
</evidence>
<gene>
    <name evidence="1" type="ORF">FRX48_09584</name>
</gene>
<reference evidence="1 2" key="1">
    <citation type="submission" date="2019-09" db="EMBL/GenBank/DDBJ databases">
        <title>The hologenome of the rock-dwelling lichen Lasallia pustulata.</title>
        <authorList>
            <person name="Greshake Tzovaras B."/>
            <person name="Segers F."/>
            <person name="Bicker A."/>
            <person name="Dal Grande F."/>
            <person name="Otte J."/>
            <person name="Hankeln T."/>
            <person name="Schmitt I."/>
            <person name="Ebersberger I."/>
        </authorList>
    </citation>
    <scope>NUCLEOTIDE SEQUENCE [LARGE SCALE GENOMIC DNA]</scope>
    <source>
        <strain evidence="1">A1-1</strain>
    </source>
</reference>
<evidence type="ECO:0000313" key="1">
    <source>
        <dbReference type="EMBL" id="KAA6406652.1"/>
    </source>
</evidence>
<comment type="caution">
    <text evidence="1">The sequence shown here is derived from an EMBL/GenBank/DDBJ whole genome shotgun (WGS) entry which is preliminary data.</text>
</comment>
<name>A0A5M8PCY7_9LECA</name>
<proteinExistence type="predicted"/>